<feature type="domain" description="Pyridoxamine 5'-phosphate oxidase N-terminal" evidence="2">
    <location>
        <begin position="4"/>
        <end position="92"/>
    </location>
</feature>
<keyword evidence="1" id="KW-0560">Oxidoreductase</keyword>
<evidence type="ECO:0000256" key="1">
    <source>
        <dbReference type="ARBA" id="ARBA00023002"/>
    </source>
</evidence>
<protein>
    <submittedName>
        <fullName evidence="3">Pyridoxamine 5'-phosphate oxidase family protein</fullName>
    </submittedName>
</protein>
<comment type="caution">
    <text evidence="3">The sequence shown here is derived from an EMBL/GenBank/DDBJ whole genome shotgun (WGS) entry which is preliminary data.</text>
</comment>
<dbReference type="InterPro" id="IPR012349">
    <property type="entry name" value="Split_barrel_FMN-bd"/>
</dbReference>
<evidence type="ECO:0000313" key="3">
    <source>
        <dbReference type="EMBL" id="MBB5076990.1"/>
    </source>
</evidence>
<dbReference type="GO" id="GO:0016627">
    <property type="term" value="F:oxidoreductase activity, acting on the CH-CH group of donors"/>
    <property type="evidence" value="ECO:0007669"/>
    <property type="project" value="TreeGrafter"/>
</dbReference>
<reference evidence="3 4" key="1">
    <citation type="submission" date="2020-08" db="EMBL/GenBank/DDBJ databases">
        <title>Genomic Encyclopedia of Type Strains, Phase IV (KMG-IV): sequencing the most valuable type-strain genomes for metagenomic binning, comparative biology and taxonomic classification.</title>
        <authorList>
            <person name="Goeker M."/>
        </authorList>
    </citation>
    <scope>NUCLEOTIDE SEQUENCE [LARGE SCALE GENOMIC DNA]</scope>
    <source>
        <strain evidence="3 4">DSM 45385</strain>
    </source>
</reference>
<dbReference type="GO" id="GO:0005829">
    <property type="term" value="C:cytosol"/>
    <property type="evidence" value="ECO:0007669"/>
    <property type="project" value="TreeGrafter"/>
</dbReference>
<dbReference type="PANTHER" id="PTHR35176">
    <property type="entry name" value="HEME OXYGENASE HI_0854-RELATED"/>
    <property type="match status" value="1"/>
</dbReference>
<dbReference type="EMBL" id="JACHIN010000003">
    <property type="protein sequence ID" value="MBB5076990.1"/>
    <property type="molecule type" value="Genomic_DNA"/>
</dbReference>
<dbReference type="AlphaFoldDB" id="A0A7W8EDW7"/>
<dbReference type="NCBIfam" id="TIGR04023">
    <property type="entry name" value="PPOX_MSMEG_5819"/>
    <property type="match status" value="1"/>
</dbReference>
<evidence type="ECO:0000313" key="4">
    <source>
        <dbReference type="Proteomes" id="UP000568380"/>
    </source>
</evidence>
<sequence>MTFTDEESAYLRSQSLARLATLDADDQPDVMPVAYEFDGTHFWVGGGQTVVATRKFRNVAAGRAKVALVVDDLPSPDPFVARGIRVYGVAEQPFERTGMVGPGVYLRITPTMSWSWNLAGEPVGESWYPSRRAVHQP</sequence>
<dbReference type="Gene3D" id="2.30.110.10">
    <property type="entry name" value="Electron Transport, Fmn-binding Protein, Chain A"/>
    <property type="match status" value="1"/>
</dbReference>
<dbReference type="GO" id="GO:0070967">
    <property type="term" value="F:coenzyme F420 binding"/>
    <property type="evidence" value="ECO:0007669"/>
    <property type="project" value="TreeGrafter"/>
</dbReference>
<dbReference type="InterPro" id="IPR011576">
    <property type="entry name" value="Pyridox_Oxase_N"/>
</dbReference>
<dbReference type="Proteomes" id="UP000568380">
    <property type="component" value="Unassembled WGS sequence"/>
</dbReference>
<dbReference type="Pfam" id="PF01243">
    <property type="entry name" value="PNPOx_N"/>
    <property type="match status" value="1"/>
</dbReference>
<name>A0A7W8EDW7_9ACTN</name>
<keyword evidence="4" id="KW-1185">Reference proteome</keyword>
<dbReference type="RefSeq" id="WP_184960600.1">
    <property type="nucleotide sequence ID" value="NZ_JACHIN010000003.1"/>
</dbReference>
<dbReference type="PANTHER" id="PTHR35176:SF6">
    <property type="entry name" value="HEME OXYGENASE HI_0854-RELATED"/>
    <property type="match status" value="1"/>
</dbReference>
<dbReference type="SUPFAM" id="SSF50475">
    <property type="entry name" value="FMN-binding split barrel"/>
    <property type="match status" value="1"/>
</dbReference>
<dbReference type="InterPro" id="IPR052019">
    <property type="entry name" value="F420H2_bilvrd_red/Heme_oxyg"/>
</dbReference>
<dbReference type="InterPro" id="IPR024031">
    <property type="entry name" value="MSMEG_5819/OxyR"/>
</dbReference>
<gene>
    <name evidence="3" type="ORF">HNR40_002463</name>
</gene>
<proteinExistence type="predicted"/>
<organism evidence="3 4">
    <name type="scientific">Nonomuraea endophytica</name>
    <dbReference type="NCBI Taxonomy" id="714136"/>
    <lineage>
        <taxon>Bacteria</taxon>
        <taxon>Bacillati</taxon>
        <taxon>Actinomycetota</taxon>
        <taxon>Actinomycetes</taxon>
        <taxon>Streptosporangiales</taxon>
        <taxon>Streptosporangiaceae</taxon>
        <taxon>Nonomuraea</taxon>
    </lineage>
</organism>
<accession>A0A7W8EDW7</accession>
<evidence type="ECO:0000259" key="2">
    <source>
        <dbReference type="Pfam" id="PF01243"/>
    </source>
</evidence>